<organism evidence="1 2">
    <name type="scientific">Pedobacter cryoconitis</name>
    <dbReference type="NCBI Taxonomy" id="188932"/>
    <lineage>
        <taxon>Bacteria</taxon>
        <taxon>Pseudomonadati</taxon>
        <taxon>Bacteroidota</taxon>
        <taxon>Sphingobacteriia</taxon>
        <taxon>Sphingobacteriales</taxon>
        <taxon>Sphingobacteriaceae</taxon>
        <taxon>Pedobacter</taxon>
    </lineage>
</organism>
<proteinExistence type="predicted"/>
<dbReference type="KEGG" id="pcm:AY601_1466"/>
<protein>
    <submittedName>
        <fullName evidence="1">Uncharacterized protein</fullName>
    </submittedName>
</protein>
<dbReference type="EMBL" id="CP014504">
    <property type="protein sequence ID" value="AMP98383.1"/>
    <property type="molecule type" value="Genomic_DNA"/>
</dbReference>
<name>A0A127VAK8_9SPHI</name>
<gene>
    <name evidence="1" type="ORF">AY601_1466</name>
</gene>
<reference evidence="1 2" key="1">
    <citation type="submission" date="2016-03" db="EMBL/GenBank/DDBJ databases">
        <title>Complete genome sequence of Pedobacter cryoconitis PAMC 27485.</title>
        <authorList>
            <person name="Lee J."/>
            <person name="Kim O.-S."/>
        </authorList>
    </citation>
    <scope>NUCLEOTIDE SEQUENCE [LARGE SCALE GENOMIC DNA]</scope>
    <source>
        <strain evidence="1 2">PAMC 27485</strain>
    </source>
</reference>
<sequence length="51" mass="6343">MINDHFRLSKLTLSSIKASNRWKYCMAMKKYFKIFPFELKRRCVRKINPFR</sequence>
<dbReference type="PATRIC" id="fig|188932.3.peg.1525"/>
<dbReference type="AlphaFoldDB" id="A0A127VAK8"/>
<evidence type="ECO:0000313" key="2">
    <source>
        <dbReference type="Proteomes" id="UP000071561"/>
    </source>
</evidence>
<evidence type="ECO:0000313" key="1">
    <source>
        <dbReference type="EMBL" id="AMP98383.1"/>
    </source>
</evidence>
<accession>A0A127VAK8</accession>
<keyword evidence="2" id="KW-1185">Reference proteome</keyword>
<dbReference type="Proteomes" id="UP000071561">
    <property type="component" value="Chromosome"/>
</dbReference>